<keyword evidence="1" id="KW-0472">Membrane</keyword>
<dbReference type="AlphaFoldDB" id="A0AAU7CQJ2"/>
<keyword evidence="1" id="KW-0812">Transmembrane</keyword>
<accession>A0AAU7CQJ2</accession>
<sequence>MTRVHNQERISTHFGLIVPAFCAVILSLLLAHITSPAFSFSQAHAIGHVRVAVRPSLFDESAPRPSVSPSRLGDDGQVFATTLLGHAQLASRIVVVRHFKPAAALDLCGMRIRPQRGLLVQGGSPLRVSQNRSASLHVLLCIWLT</sequence>
<dbReference type="RefSeq" id="WP_406700542.1">
    <property type="nucleotide sequence ID" value="NZ_CP155447.1"/>
</dbReference>
<evidence type="ECO:0000313" key="2">
    <source>
        <dbReference type="EMBL" id="XBH07703.1"/>
    </source>
</evidence>
<proteinExistence type="predicted"/>
<evidence type="ECO:0008006" key="3">
    <source>
        <dbReference type="Google" id="ProtNLM"/>
    </source>
</evidence>
<reference evidence="2" key="1">
    <citation type="submission" date="2024-05" db="EMBL/GenBank/DDBJ databases">
        <title>Planctomycetes of the genus Singulisphaera possess chitinolytic capabilities.</title>
        <authorList>
            <person name="Ivanova A."/>
        </authorList>
    </citation>
    <scope>NUCLEOTIDE SEQUENCE</scope>
    <source>
        <strain evidence="2">Ch08T</strain>
    </source>
</reference>
<evidence type="ECO:0000256" key="1">
    <source>
        <dbReference type="SAM" id="Phobius"/>
    </source>
</evidence>
<gene>
    <name evidence="2" type="ORF">V5E97_17200</name>
</gene>
<feature type="transmembrane region" description="Helical" evidence="1">
    <location>
        <begin position="12"/>
        <end position="33"/>
    </location>
</feature>
<keyword evidence="1" id="KW-1133">Transmembrane helix</keyword>
<dbReference type="EMBL" id="CP155447">
    <property type="protein sequence ID" value="XBH07703.1"/>
    <property type="molecule type" value="Genomic_DNA"/>
</dbReference>
<organism evidence="2">
    <name type="scientific">Singulisphaera sp. Ch08</name>
    <dbReference type="NCBI Taxonomy" id="3120278"/>
    <lineage>
        <taxon>Bacteria</taxon>
        <taxon>Pseudomonadati</taxon>
        <taxon>Planctomycetota</taxon>
        <taxon>Planctomycetia</taxon>
        <taxon>Isosphaerales</taxon>
        <taxon>Isosphaeraceae</taxon>
        <taxon>Singulisphaera</taxon>
    </lineage>
</organism>
<name>A0AAU7CQJ2_9BACT</name>
<protein>
    <recommendedName>
        <fullName evidence="3">Secreted protein</fullName>
    </recommendedName>
</protein>